<accession>A0A4Y8DI96</accession>
<evidence type="ECO:0000313" key="2">
    <source>
        <dbReference type="EMBL" id="TEY87471.1"/>
    </source>
</evidence>
<organism evidence="2 3">
    <name type="scientific">Botryotinia calthae</name>
    <dbReference type="NCBI Taxonomy" id="38488"/>
    <lineage>
        <taxon>Eukaryota</taxon>
        <taxon>Fungi</taxon>
        <taxon>Dikarya</taxon>
        <taxon>Ascomycota</taxon>
        <taxon>Pezizomycotina</taxon>
        <taxon>Leotiomycetes</taxon>
        <taxon>Helotiales</taxon>
        <taxon>Sclerotiniaceae</taxon>
        <taxon>Botryotinia</taxon>
    </lineage>
</organism>
<name>A0A4Y8DI96_9HELO</name>
<evidence type="ECO:0000313" key="3">
    <source>
        <dbReference type="Proteomes" id="UP000297299"/>
    </source>
</evidence>
<evidence type="ECO:0000256" key="1">
    <source>
        <dbReference type="SAM" id="MobiDB-lite"/>
    </source>
</evidence>
<proteinExistence type="predicted"/>
<dbReference type="EMBL" id="PHWZ01000002">
    <property type="protein sequence ID" value="TEY87471.1"/>
    <property type="molecule type" value="Genomic_DNA"/>
</dbReference>
<dbReference type="Proteomes" id="UP000297299">
    <property type="component" value="Unassembled WGS sequence"/>
</dbReference>
<keyword evidence="3" id="KW-1185">Reference proteome</keyword>
<feature type="compositionally biased region" description="Polar residues" evidence="1">
    <location>
        <begin position="1"/>
        <end position="17"/>
    </location>
</feature>
<comment type="caution">
    <text evidence="2">The sequence shown here is derived from an EMBL/GenBank/DDBJ whole genome shotgun (WGS) entry which is preliminary data.</text>
</comment>
<protein>
    <submittedName>
        <fullName evidence="2">Uncharacterized protein</fullName>
    </submittedName>
</protein>
<dbReference type="AlphaFoldDB" id="A0A4Y8DI96"/>
<gene>
    <name evidence="2" type="ORF">BOTCAL_0002g00800</name>
</gene>
<feature type="region of interest" description="Disordered" evidence="1">
    <location>
        <begin position="1"/>
        <end position="29"/>
    </location>
</feature>
<sequence length="76" mass="8858">MTLLNRSNLTNSITTRTAAVPPIEEQHTPQQFRQWEEEARRTLLLPHCKLYNRHVSSSSIMGILEISKVLWGREGW</sequence>
<reference evidence="2 3" key="1">
    <citation type="submission" date="2017-11" db="EMBL/GenBank/DDBJ databases">
        <title>Comparative genomics of Botrytis spp.</title>
        <authorList>
            <person name="Valero-Jimenez C.A."/>
            <person name="Tapia P."/>
            <person name="Veloso J."/>
            <person name="Silva-Moreno E."/>
            <person name="Staats M."/>
            <person name="Valdes J.H."/>
            <person name="Van Kan J.A.L."/>
        </authorList>
    </citation>
    <scope>NUCLEOTIDE SEQUENCE [LARGE SCALE GENOMIC DNA]</scope>
    <source>
        <strain evidence="2 3">MUCL2830</strain>
    </source>
</reference>